<feature type="domain" description="SseB protein N-terminal" evidence="2">
    <location>
        <begin position="13"/>
        <end position="119"/>
    </location>
</feature>
<name>A0A1I5MGV2_9RHOB</name>
<dbReference type="InterPro" id="IPR009839">
    <property type="entry name" value="SseB_N"/>
</dbReference>
<reference evidence="3 4" key="1">
    <citation type="submission" date="2016-10" db="EMBL/GenBank/DDBJ databases">
        <authorList>
            <person name="de Groot N.N."/>
        </authorList>
    </citation>
    <scope>NUCLEOTIDE SEQUENCE [LARGE SCALE GENOMIC DNA]</scope>
    <source>
        <strain evidence="3 4">DSM 19547</strain>
    </source>
</reference>
<feature type="region of interest" description="Disordered" evidence="1">
    <location>
        <begin position="236"/>
        <end position="261"/>
    </location>
</feature>
<gene>
    <name evidence="3" type="ORF">SAMN04488047_102242</name>
</gene>
<evidence type="ECO:0000256" key="1">
    <source>
        <dbReference type="SAM" id="MobiDB-lite"/>
    </source>
</evidence>
<dbReference type="AlphaFoldDB" id="A0A1I5MGV2"/>
<dbReference type="RefSeq" id="WP_093418426.1">
    <property type="nucleotide sequence ID" value="NZ_FOXA01000002.1"/>
</dbReference>
<proteinExistence type="predicted"/>
<keyword evidence="4" id="KW-1185">Reference proteome</keyword>
<dbReference type="OrthoDB" id="7831317at2"/>
<accession>A0A1I5MGV2</accession>
<evidence type="ECO:0000313" key="3">
    <source>
        <dbReference type="EMBL" id="SFP08166.1"/>
    </source>
</evidence>
<dbReference type="EMBL" id="FOXA01000002">
    <property type="protein sequence ID" value="SFP08166.1"/>
    <property type="molecule type" value="Genomic_DNA"/>
</dbReference>
<evidence type="ECO:0000259" key="2">
    <source>
        <dbReference type="Pfam" id="PF07179"/>
    </source>
</evidence>
<evidence type="ECO:0000313" key="4">
    <source>
        <dbReference type="Proteomes" id="UP000199356"/>
    </source>
</evidence>
<sequence>MTETPLDRAHATMEAAPDDDAARLAFYDRLAEAELFLLLDEEPEGETLNPAVWPLESGPTVLAFDTEERLAEFTGQISPYAALSGRAVAGMLAGQGAALGLNLGVAPSAILLPSDALAWLAETLSHRPETVEARPQDLSRPDGLPDRLLNALDAKLATASGLARLAYLAAVTYDTGAKGHLLAFIDAAPGAEAALAQATGEALTFSGLEAGVLDVAFFASTDPVAARLARAGLRIDLPEPERPQVPGGAPGMDPDRPPKLK</sequence>
<dbReference type="Proteomes" id="UP000199356">
    <property type="component" value="Unassembled WGS sequence"/>
</dbReference>
<dbReference type="Pfam" id="PF07179">
    <property type="entry name" value="SseB"/>
    <property type="match status" value="1"/>
</dbReference>
<dbReference type="STRING" id="441119.SAMN04488047_102242"/>
<protein>
    <submittedName>
        <fullName evidence="3">SseB protein N-terminal domain-containing protein</fullName>
    </submittedName>
</protein>
<organism evidence="3 4">
    <name type="scientific">Tranquillimonas alkanivorans</name>
    <dbReference type="NCBI Taxonomy" id="441119"/>
    <lineage>
        <taxon>Bacteria</taxon>
        <taxon>Pseudomonadati</taxon>
        <taxon>Pseudomonadota</taxon>
        <taxon>Alphaproteobacteria</taxon>
        <taxon>Rhodobacterales</taxon>
        <taxon>Roseobacteraceae</taxon>
        <taxon>Tranquillimonas</taxon>
    </lineage>
</organism>